<keyword evidence="2" id="KW-1185">Reference proteome</keyword>
<evidence type="ECO:0000313" key="2">
    <source>
        <dbReference type="Proteomes" id="UP000827092"/>
    </source>
</evidence>
<proteinExistence type="predicted"/>
<organism evidence="1 2">
    <name type="scientific">Oedothorax gibbosus</name>
    <dbReference type="NCBI Taxonomy" id="931172"/>
    <lineage>
        <taxon>Eukaryota</taxon>
        <taxon>Metazoa</taxon>
        <taxon>Ecdysozoa</taxon>
        <taxon>Arthropoda</taxon>
        <taxon>Chelicerata</taxon>
        <taxon>Arachnida</taxon>
        <taxon>Araneae</taxon>
        <taxon>Araneomorphae</taxon>
        <taxon>Entelegynae</taxon>
        <taxon>Araneoidea</taxon>
        <taxon>Linyphiidae</taxon>
        <taxon>Erigoninae</taxon>
        <taxon>Oedothorax</taxon>
    </lineage>
</organism>
<accession>A0AAV6UTC1</accession>
<reference evidence="1 2" key="1">
    <citation type="journal article" date="2022" name="Nat. Ecol. Evol.">
        <title>A masculinizing supergene underlies an exaggerated male reproductive morph in a spider.</title>
        <authorList>
            <person name="Hendrickx F."/>
            <person name="De Corte Z."/>
            <person name="Sonet G."/>
            <person name="Van Belleghem S.M."/>
            <person name="Kostlbacher S."/>
            <person name="Vangestel C."/>
        </authorList>
    </citation>
    <scope>NUCLEOTIDE SEQUENCE [LARGE SCALE GENOMIC DNA]</scope>
    <source>
        <strain evidence="1">W744_W776</strain>
    </source>
</reference>
<protein>
    <submittedName>
        <fullName evidence="1">Uncharacterized protein</fullName>
    </submittedName>
</protein>
<comment type="caution">
    <text evidence="1">The sequence shown here is derived from an EMBL/GenBank/DDBJ whole genome shotgun (WGS) entry which is preliminary data.</text>
</comment>
<gene>
    <name evidence="1" type="ORF">JTE90_005760</name>
</gene>
<dbReference type="AlphaFoldDB" id="A0AAV6UTC1"/>
<dbReference type="Proteomes" id="UP000827092">
    <property type="component" value="Unassembled WGS sequence"/>
</dbReference>
<dbReference type="EMBL" id="JAFNEN010000282">
    <property type="protein sequence ID" value="KAG8186988.1"/>
    <property type="molecule type" value="Genomic_DNA"/>
</dbReference>
<name>A0AAV6UTC1_9ARAC</name>
<evidence type="ECO:0000313" key="1">
    <source>
        <dbReference type="EMBL" id="KAG8186988.1"/>
    </source>
</evidence>
<sequence length="610" mass="70169">MFIYKVISRGLLARNRLFFNNVARSFCVVYDKNFNYFRNREEYKNSVVQLNSELVESKVAGTGFLLKDHNIQAEGYFAHLTQRENVMKLSPTQLKEVLFLMANIKIDTSKYATILNYLDEKCALSAERWPLDLLFYVLDAWFIIWGPKMYHKHYYTAITSLWGRKINKCSKFNLVLMLYFIGNSKVSPPFLMESIEDRMERFLSDLSDEELAVACLSYFKTSKRLSSSPLLRQSCLAAENFLSKNDRFNAISILKCLRLSKFYDEKLWGVLKDYTIKEINTFNFVECTNFLAVFASQNVYDEVLFGSIEKQGLLTLNDEAISLELAGTESELNSKTHPSLKSRVKDVARFLWGLTSMGHSVKSKTFEYISDAIKKRMSCGDFDTQPHVLIDCLQSFALAGYYPQDVLASVLTKPTLRKVYNSDRAKPKYQLFFIQKSAQIERPQLQFDIRAIFNPIPKKIDKDLKERKGLKEMIDILGKTSIKNYKVCYLMPHIMIASIIVGENLNRDLNSSEKLGNDLRQYKTYIDDGIVSKLASDIFYSCNDFTCIEILDPTVCINGSEIPLALMKAKIRQLKALHFKTVAISTEQINKLAQKDISKSCQTLKDLLTL</sequence>